<dbReference type="AlphaFoldDB" id="A0A3A5MN35"/>
<accession>A0A3A5MN35</accession>
<organism evidence="1 2">
    <name type="scientific">Cryobacterium melibiosiphilum</name>
    <dbReference type="NCBI Taxonomy" id="995039"/>
    <lineage>
        <taxon>Bacteria</taxon>
        <taxon>Bacillati</taxon>
        <taxon>Actinomycetota</taxon>
        <taxon>Actinomycetes</taxon>
        <taxon>Micrococcales</taxon>
        <taxon>Microbacteriaceae</taxon>
        <taxon>Cryobacterium</taxon>
    </lineage>
</organism>
<sequence length="71" mass="7375">MRTPISPIGELAVMATIAATLVPKQLDSPAADTSQSVAPLRIQIENASAAVVARVMIASPVPDTTMRVMSD</sequence>
<evidence type="ECO:0000313" key="1">
    <source>
        <dbReference type="EMBL" id="RJT91520.1"/>
    </source>
</evidence>
<reference evidence="1 2" key="1">
    <citation type="submission" date="2018-09" db="EMBL/GenBank/DDBJ databases">
        <title>Novel species of Cryobacterium.</title>
        <authorList>
            <person name="Liu Q."/>
            <person name="Xin Y.-H."/>
        </authorList>
    </citation>
    <scope>NUCLEOTIDE SEQUENCE [LARGE SCALE GENOMIC DNA]</scope>
    <source>
        <strain evidence="1 2">Hh39</strain>
    </source>
</reference>
<gene>
    <name evidence="1" type="ORF">D6T64_01620</name>
</gene>
<keyword evidence="2" id="KW-1185">Reference proteome</keyword>
<protein>
    <submittedName>
        <fullName evidence="1">Uncharacterized protein</fullName>
    </submittedName>
</protein>
<proteinExistence type="predicted"/>
<dbReference type="Proteomes" id="UP000272015">
    <property type="component" value="Unassembled WGS sequence"/>
</dbReference>
<dbReference type="EMBL" id="QZVS01000045">
    <property type="protein sequence ID" value="RJT91520.1"/>
    <property type="molecule type" value="Genomic_DNA"/>
</dbReference>
<evidence type="ECO:0000313" key="2">
    <source>
        <dbReference type="Proteomes" id="UP000272015"/>
    </source>
</evidence>
<comment type="caution">
    <text evidence="1">The sequence shown here is derived from an EMBL/GenBank/DDBJ whole genome shotgun (WGS) entry which is preliminary data.</text>
</comment>
<name>A0A3A5MN35_9MICO</name>